<dbReference type="Gene3D" id="1.10.10.10">
    <property type="entry name" value="Winged helix-like DNA-binding domain superfamily/Winged helix DNA-binding domain"/>
    <property type="match status" value="1"/>
</dbReference>
<dbReference type="Pfam" id="PF00072">
    <property type="entry name" value="Response_reg"/>
    <property type="match status" value="1"/>
</dbReference>
<gene>
    <name evidence="8" type="ORF">HF295_02260</name>
</gene>
<sequence>MKALIYIVEDDPNIQNVIKIALKNAQYEVETFLDGKTMFHQLEKRIPHLLIVDIMLPGMDGLEIIQKLKKSSQYKDIGIMIVSAKSSELDKVMGLDIGADDYLIKPFGVLELISRVKALLRRQMPDEDNQDLCVHDYILSEKTHKLAYHSQSISLTNKQYELLKTMMKHPDEVLSRDFLMSEVWGYDFYGESRTLDVHIKELRKKVYLISQNKEWIETIHGIGFKISL</sequence>
<feature type="modified residue" description="4-aspartylphosphate" evidence="4">
    <location>
        <position position="53"/>
    </location>
</feature>
<dbReference type="GO" id="GO:0032993">
    <property type="term" value="C:protein-DNA complex"/>
    <property type="evidence" value="ECO:0007669"/>
    <property type="project" value="TreeGrafter"/>
</dbReference>
<feature type="domain" description="OmpR/PhoB-type" evidence="7">
    <location>
        <begin position="129"/>
        <end position="228"/>
    </location>
</feature>
<keyword evidence="2" id="KW-0902">Two-component regulatory system</keyword>
<dbReference type="InterPro" id="IPR016032">
    <property type="entry name" value="Sig_transdc_resp-reg_C-effctor"/>
</dbReference>
<dbReference type="KEGG" id="tbk:HF295_02260"/>
<dbReference type="SMART" id="SM00448">
    <property type="entry name" value="REC"/>
    <property type="match status" value="1"/>
</dbReference>
<keyword evidence="3 5" id="KW-0238">DNA-binding</keyword>
<dbReference type="InterPro" id="IPR036388">
    <property type="entry name" value="WH-like_DNA-bd_sf"/>
</dbReference>
<evidence type="ECO:0000259" key="7">
    <source>
        <dbReference type="PROSITE" id="PS51755"/>
    </source>
</evidence>
<dbReference type="Gene3D" id="3.40.50.2300">
    <property type="match status" value="1"/>
</dbReference>
<accession>A0A7L6N5H3</accession>
<dbReference type="CDD" id="cd00383">
    <property type="entry name" value="trans_reg_C"/>
    <property type="match status" value="1"/>
</dbReference>
<evidence type="ECO:0000259" key="6">
    <source>
        <dbReference type="PROSITE" id="PS50110"/>
    </source>
</evidence>
<dbReference type="InterPro" id="IPR001789">
    <property type="entry name" value="Sig_transdc_resp-reg_receiver"/>
</dbReference>
<dbReference type="Gene3D" id="6.10.250.690">
    <property type="match status" value="1"/>
</dbReference>
<dbReference type="PROSITE" id="PS51755">
    <property type="entry name" value="OMPR_PHOB"/>
    <property type="match status" value="1"/>
</dbReference>
<evidence type="ECO:0000256" key="5">
    <source>
        <dbReference type="PROSITE-ProRule" id="PRU01091"/>
    </source>
</evidence>
<dbReference type="InterPro" id="IPR039420">
    <property type="entry name" value="WalR-like"/>
</dbReference>
<feature type="DNA-binding region" description="OmpR/PhoB-type" evidence="5">
    <location>
        <begin position="129"/>
        <end position="228"/>
    </location>
</feature>
<dbReference type="PANTHER" id="PTHR48111">
    <property type="entry name" value="REGULATOR OF RPOS"/>
    <property type="match status" value="1"/>
</dbReference>
<evidence type="ECO:0000256" key="4">
    <source>
        <dbReference type="PROSITE-ProRule" id="PRU00169"/>
    </source>
</evidence>
<name>A0A7L6N5H3_9MOLU</name>
<dbReference type="SUPFAM" id="SSF46894">
    <property type="entry name" value="C-terminal effector domain of the bipartite response regulators"/>
    <property type="match status" value="1"/>
</dbReference>
<dbReference type="PANTHER" id="PTHR48111:SF40">
    <property type="entry name" value="PHOSPHATE REGULON TRANSCRIPTIONAL REGULATORY PROTEIN PHOB"/>
    <property type="match status" value="1"/>
</dbReference>
<dbReference type="Pfam" id="PF00486">
    <property type="entry name" value="Trans_reg_C"/>
    <property type="match status" value="1"/>
</dbReference>
<evidence type="ECO:0000313" key="8">
    <source>
        <dbReference type="EMBL" id="QLY39744.1"/>
    </source>
</evidence>
<dbReference type="InterPro" id="IPR011006">
    <property type="entry name" value="CheY-like_superfamily"/>
</dbReference>
<dbReference type="Proteomes" id="UP000512167">
    <property type="component" value="Chromosome"/>
</dbReference>
<feature type="domain" description="Response regulatory" evidence="6">
    <location>
        <begin position="4"/>
        <end position="120"/>
    </location>
</feature>
<dbReference type="SMART" id="SM00862">
    <property type="entry name" value="Trans_reg_C"/>
    <property type="match status" value="1"/>
</dbReference>
<dbReference type="InterPro" id="IPR001867">
    <property type="entry name" value="OmpR/PhoB-type_DNA-bd"/>
</dbReference>
<evidence type="ECO:0000256" key="1">
    <source>
        <dbReference type="ARBA" id="ARBA00022553"/>
    </source>
</evidence>
<dbReference type="GO" id="GO:0006355">
    <property type="term" value="P:regulation of DNA-templated transcription"/>
    <property type="evidence" value="ECO:0007669"/>
    <property type="project" value="InterPro"/>
</dbReference>
<reference evidence="8 9" key="1">
    <citation type="submission" date="2020-04" db="EMBL/GenBank/DDBJ databases">
        <authorList>
            <person name="Zheng R.K."/>
            <person name="Sun C.M."/>
        </authorList>
    </citation>
    <scope>NUCLEOTIDE SEQUENCE [LARGE SCALE GENOMIC DNA]</scope>
    <source>
        <strain evidence="9">zrk29</strain>
    </source>
</reference>
<protein>
    <submittedName>
        <fullName evidence="8">Response regulator transcription factor</fullName>
    </submittedName>
</protein>
<keyword evidence="1 4" id="KW-0597">Phosphoprotein</keyword>
<dbReference type="SUPFAM" id="SSF52172">
    <property type="entry name" value="CheY-like"/>
    <property type="match status" value="1"/>
</dbReference>
<evidence type="ECO:0000256" key="2">
    <source>
        <dbReference type="ARBA" id="ARBA00023012"/>
    </source>
</evidence>
<evidence type="ECO:0000313" key="9">
    <source>
        <dbReference type="Proteomes" id="UP000512167"/>
    </source>
</evidence>
<dbReference type="EMBL" id="CP051151">
    <property type="protein sequence ID" value="QLY39744.1"/>
    <property type="molecule type" value="Genomic_DNA"/>
</dbReference>
<organism evidence="8 9">
    <name type="scientific">Hujiaoplasma nucleasis</name>
    <dbReference type="NCBI Taxonomy" id="2725268"/>
    <lineage>
        <taxon>Bacteria</taxon>
        <taxon>Bacillati</taxon>
        <taxon>Mycoplasmatota</taxon>
        <taxon>Mollicutes</taxon>
        <taxon>Candidatus Izemoplasmatales</taxon>
        <taxon>Hujiaoplasmataceae</taxon>
        <taxon>Hujiaoplasma</taxon>
    </lineage>
</organism>
<dbReference type="AlphaFoldDB" id="A0A7L6N5H3"/>
<keyword evidence="9" id="KW-1185">Reference proteome</keyword>
<dbReference type="RefSeq" id="WP_312032224.1">
    <property type="nucleotide sequence ID" value="NZ_CP051151.1"/>
</dbReference>
<dbReference type="GO" id="GO:0000976">
    <property type="term" value="F:transcription cis-regulatory region binding"/>
    <property type="evidence" value="ECO:0007669"/>
    <property type="project" value="TreeGrafter"/>
</dbReference>
<dbReference type="GO" id="GO:0000156">
    <property type="term" value="F:phosphorelay response regulator activity"/>
    <property type="evidence" value="ECO:0007669"/>
    <property type="project" value="TreeGrafter"/>
</dbReference>
<dbReference type="PROSITE" id="PS50110">
    <property type="entry name" value="RESPONSE_REGULATORY"/>
    <property type="match status" value="1"/>
</dbReference>
<proteinExistence type="predicted"/>
<dbReference type="GO" id="GO:0005829">
    <property type="term" value="C:cytosol"/>
    <property type="evidence" value="ECO:0007669"/>
    <property type="project" value="TreeGrafter"/>
</dbReference>
<evidence type="ECO:0000256" key="3">
    <source>
        <dbReference type="ARBA" id="ARBA00023125"/>
    </source>
</evidence>